<gene>
    <name evidence="2" type="ORF">Taro_010213</name>
</gene>
<organism evidence="2 3">
    <name type="scientific">Colocasia esculenta</name>
    <name type="common">Wild taro</name>
    <name type="synonym">Arum esculentum</name>
    <dbReference type="NCBI Taxonomy" id="4460"/>
    <lineage>
        <taxon>Eukaryota</taxon>
        <taxon>Viridiplantae</taxon>
        <taxon>Streptophyta</taxon>
        <taxon>Embryophyta</taxon>
        <taxon>Tracheophyta</taxon>
        <taxon>Spermatophyta</taxon>
        <taxon>Magnoliopsida</taxon>
        <taxon>Liliopsida</taxon>
        <taxon>Araceae</taxon>
        <taxon>Aroideae</taxon>
        <taxon>Colocasieae</taxon>
        <taxon>Colocasia</taxon>
    </lineage>
</organism>
<comment type="caution">
    <text evidence="2">The sequence shown here is derived from an EMBL/GenBank/DDBJ whole genome shotgun (WGS) entry which is preliminary data.</text>
</comment>
<reference evidence="2" key="1">
    <citation type="submission" date="2017-07" db="EMBL/GenBank/DDBJ databases">
        <title>Taro Niue Genome Assembly and Annotation.</title>
        <authorList>
            <person name="Atibalentja N."/>
            <person name="Keating K."/>
            <person name="Fields C.J."/>
        </authorList>
    </citation>
    <scope>NUCLEOTIDE SEQUENCE</scope>
    <source>
        <strain evidence="2">Niue_2</strain>
        <tissue evidence="2">Leaf</tissue>
    </source>
</reference>
<evidence type="ECO:0000313" key="3">
    <source>
        <dbReference type="Proteomes" id="UP000652761"/>
    </source>
</evidence>
<proteinExistence type="predicted"/>
<accession>A0A843U2Z5</accession>
<dbReference type="AlphaFoldDB" id="A0A843U2Z5"/>
<evidence type="ECO:0000313" key="2">
    <source>
        <dbReference type="EMBL" id="MQL77795.1"/>
    </source>
</evidence>
<evidence type="ECO:0000256" key="1">
    <source>
        <dbReference type="SAM" id="MobiDB-lite"/>
    </source>
</evidence>
<dbReference type="EMBL" id="NMUH01000367">
    <property type="protein sequence ID" value="MQL77795.1"/>
    <property type="molecule type" value="Genomic_DNA"/>
</dbReference>
<keyword evidence="3" id="KW-1185">Reference proteome</keyword>
<feature type="region of interest" description="Disordered" evidence="1">
    <location>
        <begin position="53"/>
        <end position="75"/>
    </location>
</feature>
<sequence length="124" mass="13836">MYRPSSCTSADWGSVDLLSAVGSMWMYSEHNTHSTDPRKRSCRTKLMLTLHDPSPKLLDAPKGEKKTKQRGRTPSLPCVAWRGVARQSKFPLTCGGQLLPVTSTQESIVWWPHTRGNISHGSMI</sequence>
<name>A0A843U2Z5_COLES</name>
<protein>
    <submittedName>
        <fullName evidence="2">Uncharacterized protein</fullName>
    </submittedName>
</protein>
<dbReference type="Proteomes" id="UP000652761">
    <property type="component" value="Unassembled WGS sequence"/>
</dbReference>